<dbReference type="SUPFAM" id="SSF56091">
    <property type="entry name" value="DNA ligase/mRNA capping enzyme, catalytic domain"/>
    <property type="match status" value="1"/>
</dbReference>
<accession>A0A6G4A1Y5</accession>
<name>A0A6G4A1Y5_9BACL</name>
<dbReference type="RefSeq" id="WP_163949015.1">
    <property type="nucleotide sequence ID" value="NZ_JAAIKC010000006.1"/>
</dbReference>
<dbReference type="InterPro" id="IPR012340">
    <property type="entry name" value="NA-bd_OB-fold"/>
</dbReference>
<evidence type="ECO:0000259" key="4">
    <source>
        <dbReference type="PROSITE" id="PS50160"/>
    </source>
</evidence>
<dbReference type="PROSITE" id="PS50160">
    <property type="entry name" value="DNA_LIGASE_A3"/>
    <property type="match status" value="1"/>
</dbReference>
<gene>
    <name evidence="5" type="ORF">GK047_16780</name>
</gene>
<dbReference type="Gene3D" id="3.30.1490.70">
    <property type="match status" value="1"/>
</dbReference>
<dbReference type="GO" id="GO:0005524">
    <property type="term" value="F:ATP binding"/>
    <property type="evidence" value="ECO:0007669"/>
    <property type="project" value="InterPro"/>
</dbReference>
<dbReference type="GO" id="GO:0006281">
    <property type="term" value="P:DNA repair"/>
    <property type="evidence" value="ECO:0007669"/>
    <property type="project" value="InterPro"/>
</dbReference>
<comment type="catalytic activity">
    <reaction evidence="3">
        <text>ATP + (deoxyribonucleotide)n-3'-hydroxyl + 5'-phospho-(deoxyribonucleotide)m = (deoxyribonucleotide)n+m + AMP + diphosphate.</text>
        <dbReference type="EC" id="6.5.1.1"/>
    </reaction>
</comment>
<evidence type="ECO:0000256" key="3">
    <source>
        <dbReference type="ARBA" id="ARBA00034003"/>
    </source>
</evidence>
<comment type="caution">
    <text evidence="5">The sequence shown here is derived from an EMBL/GenBank/DDBJ whole genome shotgun (WGS) entry which is preliminary data.</text>
</comment>
<comment type="similarity">
    <text evidence="1">Belongs to the ATP-dependent DNA ligase family.</text>
</comment>
<dbReference type="Pfam" id="PF01068">
    <property type="entry name" value="DNA_ligase_A_M"/>
    <property type="match status" value="1"/>
</dbReference>
<dbReference type="AlphaFoldDB" id="A0A6G4A1Y5"/>
<evidence type="ECO:0000313" key="5">
    <source>
        <dbReference type="EMBL" id="NEW07657.1"/>
    </source>
</evidence>
<dbReference type="SUPFAM" id="SSF50249">
    <property type="entry name" value="Nucleic acid-binding proteins"/>
    <property type="match status" value="1"/>
</dbReference>
<protein>
    <submittedName>
        <fullName evidence="5">DNA ligase</fullName>
    </submittedName>
</protein>
<dbReference type="EMBL" id="JAAIKC010000006">
    <property type="protein sequence ID" value="NEW07657.1"/>
    <property type="molecule type" value="Genomic_DNA"/>
</dbReference>
<organism evidence="5">
    <name type="scientific">Paenibacillus sp. SYP-B3998</name>
    <dbReference type="NCBI Taxonomy" id="2678564"/>
    <lineage>
        <taxon>Bacteria</taxon>
        <taxon>Bacillati</taxon>
        <taxon>Bacillota</taxon>
        <taxon>Bacilli</taxon>
        <taxon>Bacillales</taxon>
        <taxon>Paenibacillaceae</taxon>
        <taxon>Paenibacillus</taxon>
    </lineage>
</organism>
<reference evidence="5" key="1">
    <citation type="submission" date="2020-02" db="EMBL/GenBank/DDBJ databases">
        <authorList>
            <person name="Shen X.-R."/>
            <person name="Zhang Y.-X."/>
        </authorList>
    </citation>
    <scope>NUCLEOTIDE SEQUENCE</scope>
    <source>
        <strain evidence="5">SYP-B3998</strain>
    </source>
</reference>
<dbReference type="GO" id="GO:0006310">
    <property type="term" value="P:DNA recombination"/>
    <property type="evidence" value="ECO:0007669"/>
    <property type="project" value="InterPro"/>
</dbReference>
<keyword evidence="2 5" id="KW-0436">Ligase</keyword>
<dbReference type="PANTHER" id="PTHR45674">
    <property type="entry name" value="DNA LIGASE 1/3 FAMILY MEMBER"/>
    <property type="match status" value="1"/>
</dbReference>
<dbReference type="InterPro" id="IPR050191">
    <property type="entry name" value="ATP-dep_DNA_ligase"/>
</dbReference>
<dbReference type="PANTHER" id="PTHR45674:SF4">
    <property type="entry name" value="DNA LIGASE 1"/>
    <property type="match status" value="1"/>
</dbReference>
<proteinExistence type="inferred from homology"/>
<dbReference type="Gene3D" id="3.30.470.30">
    <property type="entry name" value="DNA ligase/mRNA capping enzyme"/>
    <property type="match status" value="1"/>
</dbReference>
<sequence length="276" mass="31848">MLLQDAKDNKPFNRKNYVVEQKLDGIRCVISNMDELYIYTKQNIRITNKFPELHKCPLPEGTIVDGELMIIDQQGKPDYEAMSTRFLSNKNKTPVTFYAFDILRYKGIDVTGLPLLKRRELLEQALVESEQYKKIQLFEGKAKEYFEQIQKDGLEGIVIKRSDVNSKYTVGKRSNSWQKVINWLHADVYISGYRKSDFGLLASIDAANGSKVSVGVIESGVTPEHKQVIDRIKSRLVYKEDKSFAYMEPLLMAKIKTKNWTRSGKLRSPVFMDFVI</sequence>
<evidence type="ECO:0000256" key="2">
    <source>
        <dbReference type="ARBA" id="ARBA00022598"/>
    </source>
</evidence>
<feature type="domain" description="ATP-dependent DNA ligase family profile" evidence="4">
    <location>
        <begin position="88"/>
        <end position="180"/>
    </location>
</feature>
<evidence type="ECO:0000256" key="1">
    <source>
        <dbReference type="ARBA" id="ARBA00007572"/>
    </source>
</evidence>
<dbReference type="InterPro" id="IPR012310">
    <property type="entry name" value="DNA_ligase_ATP-dep_cent"/>
</dbReference>
<dbReference type="GO" id="GO:0003910">
    <property type="term" value="F:DNA ligase (ATP) activity"/>
    <property type="evidence" value="ECO:0007669"/>
    <property type="project" value="UniProtKB-EC"/>
</dbReference>